<name>A0A3E0DN02_9BACT</name>
<evidence type="ECO:0000313" key="1">
    <source>
        <dbReference type="EMBL" id="REG83461.1"/>
    </source>
</evidence>
<reference evidence="1 2" key="1">
    <citation type="submission" date="2018-08" db="EMBL/GenBank/DDBJ databases">
        <title>Genomic Encyclopedia of Archaeal and Bacterial Type Strains, Phase II (KMG-II): from individual species to whole genera.</title>
        <authorList>
            <person name="Goeker M."/>
        </authorList>
    </citation>
    <scope>NUCLEOTIDE SEQUENCE [LARGE SCALE GENOMIC DNA]</scope>
    <source>
        <strain evidence="1 2">DSM 15986</strain>
    </source>
</reference>
<dbReference type="Proteomes" id="UP000256405">
    <property type="component" value="Unassembled WGS sequence"/>
</dbReference>
<dbReference type="AlphaFoldDB" id="A0A3E0DN02"/>
<protein>
    <submittedName>
        <fullName evidence="1">Uncharacterized protein</fullName>
    </submittedName>
</protein>
<keyword evidence="2" id="KW-1185">Reference proteome</keyword>
<sequence length="32" mass="3631">MKQEKAIIINSNNMKTPYTNFGNMATKVSRIS</sequence>
<proteinExistence type="predicted"/>
<evidence type="ECO:0000313" key="2">
    <source>
        <dbReference type="Proteomes" id="UP000256405"/>
    </source>
</evidence>
<gene>
    <name evidence="1" type="ORF">C8N25_118106</name>
</gene>
<organism evidence="1 2">
    <name type="scientific">Algoriphagus antarcticus</name>
    <dbReference type="NCBI Taxonomy" id="238540"/>
    <lineage>
        <taxon>Bacteria</taxon>
        <taxon>Pseudomonadati</taxon>
        <taxon>Bacteroidota</taxon>
        <taxon>Cytophagia</taxon>
        <taxon>Cytophagales</taxon>
        <taxon>Cyclobacteriaceae</taxon>
        <taxon>Algoriphagus</taxon>
    </lineage>
</organism>
<accession>A0A3E0DN02</accession>
<dbReference type="EMBL" id="QUNF01000018">
    <property type="protein sequence ID" value="REG83461.1"/>
    <property type="molecule type" value="Genomic_DNA"/>
</dbReference>
<comment type="caution">
    <text evidence="1">The sequence shown here is derived from an EMBL/GenBank/DDBJ whole genome shotgun (WGS) entry which is preliminary data.</text>
</comment>